<keyword evidence="2" id="KW-1185">Reference proteome</keyword>
<dbReference type="OrthoDB" id="9811389at2"/>
<dbReference type="InterPro" id="IPR003718">
    <property type="entry name" value="OsmC/Ohr_fam"/>
</dbReference>
<dbReference type="EMBL" id="SPNC01000054">
    <property type="protein sequence ID" value="TFH95355.1"/>
    <property type="molecule type" value="Genomic_DNA"/>
</dbReference>
<gene>
    <name evidence="1" type="ORF">E4P47_04735</name>
</gene>
<evidence type="ECO:0000313" key="2">
    <source>
        <dbReference type="Proteomes" id="UP000297225"/>
    </source>
</evidence>
<protein>
    <submittedName>
        <fullName evidence="1">OsmC family peroxiredoxin</fullName>
    </submittedName>
</protein>
<dbReference type="PANTHER" id="PTHR34352:SF1">
    <property type="entry name" value="PROTEIN YHFA"/>
    <property type="match status" value="1"/>
</dbReference>
<accession>A0A4Y8WQ72</accession>
<comment type="caution">
    <text evidence="1">The sequence shown here is derived from an EMBL/GenBank/DDBJ whole genome shotgun (WGS) entry which is preliminary data.</text>
</comment>
<dbReference type="SUPFAM" id="SSF82784">
    <property type="entry name" value="OsmC-like"/>
    <property type="match status" value="1"/>
</dbReference>
<reference evidence="1 2" key="1">
    <citation type="submission" date="2019-03" db="EMBL/GenBank/DDBJ databases">
        <title>Porphyromonas levii Isolated from the Uterus of Dairy Cows.</title>
        <authorList>
            <person name="Francis A.M."/>
        </authorList>
    </citation>
    <scope>NUCLEOTIDE SEQUENCE [LARGE SCALE GENOMIC DNA]</scope>
    <source>
        <strain evidence="1 2">AF5678</strain>
    </source>
</reference>
<sequence>MKCTYKLIDGYLSEVDNGRGHSVLMDLPTEAGGTDKAPKAFEYLAMALNGCIGTIFVDVARKMRIDVQELKIELNAEVGDTIDSIDYKFYIKTNATPAKVEKCLDTTERYCPVGLLFHKANVPFTHEIVML</sequence>
<evidence type="ECO:0000313" key="1">
    <source>
        <dbReference type="EMBL" id="TFH95355.1"/>
    </source>
</evidence>
<dbReference type="InterPro" id="IPR015946">
    <property type="entry name" value="KH_dom-like_a/b"/>
</dbReference>
<organism evidence="1 2">
    <name type="scientific">Porphyromonas levii</name>
    <dbReference type="NCBI Taxonomy" id="28114"/>
    <lineage>
        <taxon>Bacteria</taxon>
        <taxon>Pseudomonadati</taxon>
        <taxon>Bacteroidota</taxon>
        <taxon>Bacteroidia</taxon>
        <taxon>Bacteroidales</taxon>
        <taxon>Porphyromonadaceae</taxon>
        <taxon>Porphyromonas</taxon>
    </lineage>
</organism>
<dbReference type="AlphaFoldDB" id="A0A4Y8WQ72"/>
<dbReference type="Pfam" id="PF02566">
    <property type="entry name" value="OsmC"/>
    <property type="match status" value="1"/>
</dbReference>
<proteinExistence type="predicted"/>
<dbReference type="Gene3D" id="3.30.300.20">
    <property type="match status" value="1"/>
</dbReference>
<name>A0A4Y8WQ72_9PORP</name>
<dbReference type="InterPro" id="IPR036102">
    <property type="entry name" value="OsmC/Ohrsf"/>
</dbReference>
<dbReference type="PANTHER" id="PTHR34352">
    <property type="entry name" value="PROTEIN YHFA"/>
    <property type="match status" value="1"/>
</dbReference>
<dbReference type="Proteomes" id="UP000297225">
    <property type="component" value="Unassembled WGS sequence"/>
</dbReference>
<dbReference type="RefSeq" id="WP_134849880.1">
    <property type="nucleotide sequence ID" value="NZ_CP197400.1"/>
</dbReference>